<evidence type="ECO:0000313" key="1">
    <source>
        <dbReference type="EMBL" id="MCF0064298.1"/>
    </source>
</evidence>
<dbReference type="Pfam" id="PF13714">
    <property type="entry name" value="PEP_mutase"/>
    <property type="match status" value="1"/>
</dbReference>
<dbReference type="AlphaFoldDB" id="A0A9X1PNR5"/>
<dbReference type="InterPro" id="IPR015813">
    <property type="entry name" value="Pyrv/PenolPyrv_kinase-like_dom"/>
</dbReference>
<keyword evidence="1" id="KW-0456">Lyase</keyword>
<dbReference type="Gene3D" id="3.20.20.60">
    <property type="entry name" value="Phosphoenolpyruvate-binding domains"/>
    <property type="match status" value="1"/>
</dbReference>
<organism evidence="1 2">
    <name type="scientific">Dyadobacter chenwenxiniae</name>
    <dbReference type="NCBI Taxonomy" id="2906456"/>
    <lineage>
        <taxon>Bacteria</taxon>
        <taxon>Pseudomonadati</taxon>
        <taxon>Bacteroidota</taxon>
        <taxon>Cytophagia</taxon>
        <taxon>Cytophagales</taxon>
        <taxon>Spirosomataceae</taxon>
        <taxon>Dyadobacter</taxon>
    </lineage>
</organism>
<proteinExistence type="predicted"/>
<comment type="caution">
    <text evidence="1">The sequence shown here is derived from an EMBL/GenBank/DDBJ whole genome shotgun (WGS) entry which is preliminary data.</text>
</comment>
<dbReference type="CDD" id="cd00377">
    <property type="entry name" value="ICL_PEPM"/>
    <property type="match status" value="1"/>
</dbReference>
<dbReference type="EMBL" id="JAJTTC010000007">
    <property type="protein sequence ID" value="MCF0064298.1"/>
    <property type="molecule type" value="Genomic_DNA"/>
</dbReference>
<protein>
    <submittedName>
        <fullName evidence="1">Isocitrate lyase/phosphoenolpyruvate mutase family protein</fullName>
    </submittedName>
</protein>
<sequence>MNAFEKFNQLHYQQSPLLIGNIWDVQSAKVFEAAGYAAIGTSSQAVAVANGYEDGEKLPFETLLALAKRVVEVVKIPLTVDMEGGYDRKVKGITQNIDRLHDIGVVGINLEDTVSGKSRDLLPAEEFGALLSEVTNFIAQNNLKIFVNVRTDGFLLGLPNALEETLKRIRIYEEASASGIFVPCITAKEDIKAIVNETKLPLNVMCMPNLPDFRTLGQLGVKRISIGPFLFNRIYSDAEKVADAIRSEQSFSPIFS</sequence>
<name>A0A9X1PNR5_9BACT</name>
<accession>A0A9X1PNR5</accession>
<dbReference type="PANTHER" id="PTHR42905">
    <property type="entry name" value="PHOSPHOENOLPYRUVATE CARBOXYLASE"/>
    <property type="match status" value="1"/>
</dbReference>
<dbReference type="Proteomes" id="UP001139000">
    <property type="component" value="Unassembled WGS sequence"/>
</dbReference>
<keyword evidence="2" id="KW-1185">Reference proteome</keyword>
<dbReference type="InterPro" id="IPR040442">
    <property type="entry name" value="Pyrv_kinase-like_dom_sf"/>
</dbReference>
<dbReference type="InterPro" id="IPR039556">
    <property type="entry name" value="ICL/PEPM"/>
</dbReference>
<evidence type="ECO:0000313" key="2">
    <source>
        <dbReference type="Proteomes" id="UP001139000"/>
    </source>
</evidence>
<gene>
    <name evidence="1" type="ORF">LXM26_22465</name>
</gene>
<dbReference type="RefSeq" id="WP_234657233.1">
    <property type="nucleotide sequence ID" value="NZ_CP094997.1"/>
</dbReference>
<dbReference type="PANTHER" id="PTHR42905:SF16">
    <property type="entry name" value="CARBOXYPHOSPHONOENOLPYRUVATE PHOSPHONOMUTASE-LIKE PROTEIN (AFU_ORTHOLOGUE AFUA_5G07230)"/>
    <property type="match status" value="1"/>
</dbReference>
<dbReference type="SUPFAM" id="SSF51621">
    <property type="entry name" value="Phosphoenolpyruvate/pyruvate domain"/>
    <property type="match status" value="1"/>
</dbReference>
<reference evidence="1" key="1">
    <citation type="submission" date="2021-12" db="EMBL/GenBank/DDBJ databases">
        <title>Novel species in genus Dyadobacter.</title>
        <authorList>
            <person name="Ma C."/>
        </authorList>
    </citation>
    <scope>NUCLEOTIDE SEQUENCE</scope>
    <source>
        <strain evidence="1">LJ419</strain>
    </source>
</reference>
<dbReference type="GO" id="GO:0016829">
    <property type="term" value="F:lyase activity"/>
    <property type="evidence" value="ECO:0007669"/>
    <property type="project" value="UniProtKB-KW"/>
</dbReference>